<name>A0ABM4BZ09_HYDVU</name>
<proteinExistence type="predicted"/>
<evidence type="ECO:0000313" key="2">
    <source>
        <dbReference type="RefSeq" id="XP_065654483.1"/>
    </source>
</evidence>
<dbReference type="PANTHER" id="PTHR11505">
    <property type="entry name" value="L1 TRANSPOSABLE ELEMENT-RELATED"/>
    <property type="match status" value="1"/>
</dbReference>
<dbReference type="Gene3D" id="3.30.70.1820">
    <property type="entry name" value="L1 transposable element, RRM domain"/>
    <property type="match status" value="1"/>
</dbReference>
<dbReference type="RefSeq" id="XP_065654483.1">
    <property type="nucleotide sequence ID" value="XM_065798411.1"/>
</dbReference>
<dbReference type="Proteomes" id="UP001652625">
    <property type="component" value="Chromosome 06"/>
</dbReference>
<keyword evidence="1" id="KW-1185">Reference proteome</keyword>
<evidence type="ECO:0000313" key="1">
    <source>
        <dbReference type="Proteomes" id="UP001652625"/>
    </source>
</evidence>
<sequence length="208" mass="24746">MTNQRLDRVEKDIIDNSQKIKSIKSEITEIKESLNFHGKLIHKKKKKNNLVSYDTEKNFRNGNHKDNNEYMDMKKKLREMEDSSRRNNLRINGIKETENENWNVSKIKVKKSFEECLGLKDIKIERALRTGFRDKNKLRTIVLKLLGYKDKVEILKKSVMLKGKNIYINEDFCAETNKIRKTLREEMKVARQSGKYAFINYDNLVIRD</sequence>
<organism evidence="1 2">
    <name type="scientific">Hydra vulgaris</name>
    <name type="common">Hydra</name>
    <name type="synonym">Hydra attenuata</name>
    <dbReference type="NCBI Taxonomy" id="6087"/>
    <lineage>
        <taxon>Eukaryota</taxon>
        <taxon>Metazoa</taxon>
        <taxon>Cnidaria</taxon>
        <taxon>Hydrozoa</taxon>
        <taxon>Hydroidolina</taxon>
        <taxon>Anthoathecata</taxon>
        <taxon>Aplanulata</taxon>
        <taxon>Hydridae</taxon>
        <taxon>Hydra</taxon>
    </lineage>
</organism>
<gene>
    <name evidence="2" type="primary">LOC136081124</name>
</gene>
<dbReference type="InterPro" id="IPR004244">
    <property type="entry name" value="Transposase_22"/>
</dbReference>
<protein>
    <submittedName>
        <fullName evidence="2">Uncharacterized protein LOC136081124</fullName>
    </submittedName>
</protein>
<reference evidence="2" key="1">
    <citation type="submission" date="2025-08" db="UniProtKB">
        <authorList>
            <consortium name="RefSeq"/>
        </authorList>
    </citation>
    <scope>IDENTIFICATION</scope>
</reference>
<dbReference type="GeneID" id="136081124"/>
<accession>A0ABM4BZ09</accession>